<dbReference type="GO" id="GO:0003723">
    <property type="term" value="F:RNA binding"/>
    <property type="evidence" value="ECO:0007669"/>
    <property type="project" value="InterPro"/>
</dbReference>
<protein>
    <recommendedName>
        <fullName evidence="5">tRNA pseudouridine synthase B</fullName>
        <ecNumber evidence="5">5.4.99.25</ecNumber>
    </recommendedName>
    <alternativeName>
        <fullName evidence="5">tRNA pseudouridine(55) synthase</fullName>
        <shortName evidence="5">Psi55 synthase</shortName>
    </alternativeName>
    <alternativeName>
        <fullName evidence="5">tRNA pseudouridylate synthase</fullName>
    </alternativeName>
    <alternativeName>
        <fullName evidence="5">tRNA-uridine isomerase</fullName>
    </alternativeName>
</protein>
<dbReference type="AlphaFoldDB" id="A0A6N7WKR2"/>
<dbReference type="InterPro" id="IPR014780">
    <property type="entry name" value="tRNA_psdUridine_synth_TruB"/>
</dbReference>
<dbReference type="Pfam" id="PF16198">
    <property type="entry name" value="TruB_C_2"/>
    <property type="match status" value="1"/>
</dbReference>
<reference evidence="8 9" key="1">
    <citation type="submission" date="2019-08" db="EMBL/GenBank/DDBJ databases">
        <title>In-depth cultivation of the pig gut microbiome towards novel bacterial diversity and tailored functional studies.</title>
        <authorList>
            <person name="Wylensek D."/>
            <person name="Hitch T.C.A."/>
            <person name="Clavel T."/>
        </authorList>
    </citation>
    <scope>NUCLEOTIDE SEQUENCE [LARGE SCALE GENOMIC DNA]</scope>
    <source>
        <strain evidence="8 9">WCA-389-WT-23B</strain>
    </source>
</reference>
<comment type="similarity">
    <text evidence="2 5">Belongs to the pseudouridine synthase TruB family. Type 1 subfamily.</text>
</comment>
<dbReference type="Pfam" id="PF01509">
    <property type="entry name" value="TruB_N"/>
    <property type="match status" value="1"/>
</dbReference>
<keyword evidence="3 5" id="KW-0819">tRNA processing</keyword>
<keyword evidence="4 5" id="KW-0413">Isomerase</keyword>
<dbReference type="FunFam" id="3.30.2350.10:FF:000011">
    <property type="entry name" value="tRNA pseudouridine synthase B"/>
    <property type="match status" value="1"/>
</dbReference>
<evidence type="ECO:0000313" key="8">
    <source>
        <dbReference type="EMBL" id="MSS90304.1"/>
    </source>
</evidence>
<organism evidence="8 9">
    <name type="scientific">Eisenbergiella porci</name>
    <dbReference type="NCBI Taxonomy" id="2652274"/>
    <lineage>
        <taxon>Bacteria</taxon>
        <taxon>Bacillati</taxon>
        <taxon>Bacillota</taxon>
        <taxon>Clostridia</taxon>
        <taxon>Lachnospirales</taxon>
        <taxon>Lachnospiraceae</taxon>
        <taxon>Eisenbergiella</taxon>
    </lineage>
</organism>
<evidence type="ECO:0000256" key="1">
    <source>
        <dbReference type="ARBA" id="ARBA00000385"/>
    </source>
</evidence>
<evidence type="ECO:0000256" key="5">
    <source>
        <dbReference type="HAMAP-Rule" id="MF_01080"/>
    </source>
</evidence>
<dbReference type="CDD" id="cd02573">
    <property type="entry name" value="PseudoU_synth_EcTruB"/>
    <property type="match status" value="1"/>
</dbReference>
<dbReference type="InterPro" id="IPR020103">
    <property type="entry name" value="PsdUridine_synth_cat_dom_sf"/>
</dbReference>
<feature type="domain" description="Pseudouridine synthase II N-terminal" evidence="6">
    <location>
        <begin position="25"/>
        <end position="171"/>
    </location>
</feature>
<comment type="caution">
    <text evidence="8">The sequence shown here is derived from an EMBL/GenBank/DDBJ whole genome shotgun (WGS) entry which is preliminary data.</text>
</comment>
<evidence type="ECO:0000256" key="4">
    <source>
        <dbReference type="ARBA" id="ARBA00023235"/>
    </source>
</evidence>
<evidence type="ECO:0000313" key="9">
    <source>
        <dbReference type="Proteomes" id="UP000436047"/>
    </source>
</evidence>
<feature type="domain" description="tRNA pseudouridylate synthase B C-terminal" evidence="7">
    <location>
        <begin position="172"/>
        <end position="230"/>
    </location>
</feature>
<evidence type="ECO:0000256" key="3">
    <source>
        <dbReference type="ARBA" id="ARBA00022694"/>
    </source>
</evidence>
<dbReference type="PANTHER" id="PTHR13767">
    <property type="entry name" value="TRNA-PSEUDOURIDINE SYNTHASE"/>
    <property type="match status" value="1"/>
</dbReference>
<name>A0A6N7WKR2_9FIRM</name>
<dbReference type="InterPro" id="IPR002501">
    <property type="entry name" value="PsdUridine_synth_N"/>
</dbReference>
<dbReference type="Gene3D" id="3.30.2350.10">
    <property type="entry name" value="Pseudouridine synthase"/>
    <property type="match status" value="1"/>
</dbReference>
<evidence type="ECO:0000259" key="7">
    <source>
        <dbReference type="Pfam" id="PF16198"/>
    </source>
</evidence>
<evidence type="ECO:0000259" key="6">
    <source>
        <dbReference type="Pfam" id="PF01509"/>
    </source>
</evidence>
<dbReference type="GO" id="GO:0160148">
    <property type="term" value="F:tRNA pseudouridine(55) synthase activity"/>
    <property type="evidence" value="ECO:0007669"/>
    <property type="project" value="UniProtKB-EC"/>
</dbReference>
<dbReference type="GO" id="GO:0031119">
    <property type="term" value="P:tRNA pseudouridine synthesis"/>
    <property type="evidence" value="ECO:0007669"/>
    <property type="project" value="UniProtKB-UniRule"/>
</dbReference>
<comment type="catalytic activity">
    <reaction evidence="1 5">
        <text>uridine(55) in tRNA = pseudouridine(55) in tRNA</text>
        <dbReference type="Rhea" id="RHEA:42532"/>
        <dbReference type="Rhea" id="RHEA-COMP:10101"/>
        <dbReference type="Rhea" id="RHEA-COMP:10102"/>
        <dbReference type="ChEBI" id="CHEBI:65314"/>
        <dbReference type="ChEBI" id="CHEBI:65315"/>
        <dbReference type="EC" id="5.4.99.25"/>
    </reaction>
</comment>
<keyword evidence="9" id="KW-1185">Reference proteome</keyword>
<dbReference type="InterPro" id="IPR032819">
    <property type="entry name" value="TruB_C"/>
</dbReference>
<dbReference type="HAMAP" id="MF_01080">
    <property type="entry name" value="TruB_bact"/>
    <property type="match status" value="1"/>
</dbReference>
<dbReference type="GeneID" id="86055140"/>
<dbReference type="SUPFAM" id="SSF55120">
    <property type="entry name" value="Pseudouridine synthase"/>
    <property type="match status" value="1"/>
</dbReference>
<comment type="function">
    <text evidence="5">Responsible for synthesis of pseudouridine from uracil-55 in the psi GC loop of transfer RNAs.</text>
</comment>
<dbReference type="Proteomes" id="UP000436047">
    <property type="component" value="Unassembled WGS sequence"/>
</dbReference>
<sequence>MINGILNVYKEAGFTSHDVVAKLRGICRQKKIGHTGTLDPEAVGVLPVCLGSGTKLCDMLTDKSKEYEAVLLLGQVTDTQDVTGTVLEEHEVTADEEQAVEAIRSFVGAYEQIPPMYSALKVNGKRLYELARAGKEVERKGRRVEIHSIEILSVSLPEITFRVACSKGTYIRTLCHDIGQKLGCGGTMKSLKRTRVGIFTIDGTLKLSQLEELAAQGRLEEKVIPVEAMFTELPVLTVKDAFVRLIENGNAFYPGQAEESVRTPDGRQVRVYDRKGRFYGIYAFSEEKERYQPVKMFL</sequence>
<feature type="active site" description="Nucleophile" evidence="5">
    <location>
        <position position="39"/>
    </location>
</feature>
<gene>
    <name evidence="5 8" type="primary">truB</name>
    <name evidence="8" type="ORF">FYJ45_19080</name>
</gene>
<accession>A0A6N7WKR2</accession>
<evidence type="ECO:0000256" key="2">
    <source>
        <dbReference type="ARBA" id="ARBA00005642"/>
    </source>
</evidence>
<proteinExistence type="inferred from homology"/>
<dbReference type="EC" id="5.4.99.25" evidence="5"/>
<dbReference type="RefSeq" id="WP_154466675.1">
    <property type="nucleotide sequence ID" value="NZ_JAXDZL010000055.1"/>
</dbReference>
<dbReference type="GO" id="GO:1990481">
    <property type="term" value="P:mRNA pseudouridine synthesis"/>
    <property type="evidence" value="ECO:0007669"/>
    <property type="project" value="TreeGrafter"/>
</dbReference>
<dbReference type="PANTHER" id="PTHR13767:SF2">
    <property type="entry name" value="PSEUDOURIDYLATE SYNTHASE TRUB1"/>
    <property type="match status" value="1"/>
</dbReference>
<dbReference type="EMBL" id="VUMI01000035">
    <property type="protein sequence ID" value="MSS90304.1"/>
    <property type="molecule type" value="Genomic_DNA"/>
</dbReference>
<dbReference type="NCBIfam" id="TIGR00431">
    <property type="entry name" value="TruB"/>
    <property type="match status" value="1"/>
</dbReference>